<dbReference type="InterPro" id="IPR022409">
    <property type="entry name" value="PKD/Chitinase_dom"/>
</dbReference>
<dbReference type="Gene3D" id="2.60.40.10">
    <property type="entry name" value="Immunoglobulins"/>
    <property type="match status" value="1"/>
</dbReference>
<dbReference type="InterPro" id="IPR000601">
    <property type="entry name" value="PKD_dom"/>
</dbReference>
<evidence type="ECO:0000256" key="2">
    <source>
        <dbReference type="SAM" id="SignalP"/>
    </source>
</evidence>
<comment type="caution">
    <text evidence="4">The sequence shown here is derived from an EMBL/GenBank/DDBJ whole genome shotgun (WGS) entry which is preliminary data.</text>
</comment>
<accession>A0A4Q4KMT1</accession>
<feature type="signal peptide" evidence="2">
    <location>
        <begin position="1"/>
        <end position="22"/>
    </location>
</feature>
<proteinExistence type="predicted"/>
<evidence type="ECO:0000313" key="5">
    <source>
        <dbReference type="Proteomes" id="UP000293952"/>
    </source>
</evidence>
<dbReference type="OrthoDB" id="869215at2"/>
<dbReference type="GO" id="GO:0005975">
    <property type="term" value="P:carbohydrate metabolic process"/>
    <property type="evidence" value="ECO:0007669"/>
    <property type="project" value="UniProtKB-ARBA"/>
</dbReference>
<feature type="chain" id="PRO_5020312801" evidence="2">
    <location>
        <begin position="23"/>
        <end position="1015"/>
    </location>
</feature>
<dbReference type="InterPro" id="IPR035986">
    <property type="entry name" value="PKD_dom_sf"/>
</dbReference>
<keyword evidence="5" id="KW-1185">Reference proteome</keyword>
<dbReference type="PROSITE" id="PS50093">
    <property type="entry name" value="PKD"/>
    <property type="match status" value="1"/>
</dbReference>
<dbReference type="AlphaFoldDB" id="A0A4Q4KMT1"/>
<feature type="domain" description="PKD" evidence="3">
    <location>
        <begin position="868"/>
        <end position="934"/>
    </location>
</feature>
<dbReference type="InterPro" id="IPR013320">
    <property type="entry name" value="ConA-like_dom_sf"/>
</dbReference>
<dbReference type="SUPFAM" id="SSF49299">
    <property type="entry name" value="PKD domain"/>
    <property type="match status" value="1"/>
</dbReference>
<dbReference type="InterPro" id="IPR026444">
    <property type="entry name" value="Secre_tail"/>
</dbReference>
<dbReference type="Pfam" id="PF18911">
    <property type="entry name" value="PKD_4"/>
    <property type="match status" value="1"/>
</dbReference>
<evidence type="ECO:0000313" key="4">
    <source>
        <dbReference type="EMBL" id="RYM34077.1"/>
    </source>
</evidence>
<protein>
    <submittedName>
        <fullName evidence="4">T9SS type A sorting domain-containing protein</fullName>
    </submittedName>
</protein>
<evidence type="ECO:0000259" key="3">
    <source>
        <dbReference type="PROSITE" id="PS50093"/>
    </source>
</evidence>
<gene>
    <name evidence="4" type="ORF">ERX46_08940</name>
</gene>
<dbReference type="CDD" id="cd00146">
    <property type="entry name" value="PKD"/>
    <property type="match status" value="1"/>
</dbReference>
<dbReference type="SMART" id="SM00089">
    <property type="entry name" value="PKD"/>
    <property type="match status" value="1"/>
</dbReference>
<sequence>MKLKHYSLIIFISALFFNSAQSQVYETSLDQGTGQNANIPVYSYYGYSYSQSIYLASEFLPAVQGVPTEISKLSFLNVSGNVVSTDNWTILIGQTSKTAFQDGNDWEAFANLETLYNGTVTANGANGWMEIELDSTFLWDGVSNIVVGVRDQSPGYTGSQIQWGTYPVTGNRSMRTYNDFNIPSLQTPPVAQNLYQSVPKIKFQHINYVDCQSQAFTGPYNMTLAQSSLCDNELFNGTFDELFYVNGLVYQWQKLDNGNWVDFANSDSTYYESSLAQTTDIRVKATCLANNTEILTGVETITVSSAPPLTVNFQDIAFCGGNPAAIMASGANTYSWSPSAGLSNSNTAIVTASPTDVTTYEVTGTSINGCTAVETVIVSPIDKVITDFTYNASGLCSAPAIINFEVINLPSLAGTAAWEYTFLDENNVTLAAWGTTNTYAINAPVDSVYKIKYKIRSTECSSVENESTVKTITVGFGTEVNVVDYNCVNLGGSIQANNDFGQSTGSIIFENDFSDPSNTADLVVVGNTSLTNGMAVITPSATGNNGSLVISPTNQVLGSDNSMQISFDLTVDLPINTYGTGGADGIAYSFADDINVSNSNINNGRGSKLRLSFDSADNGSNSAGVYLVYGKQNTNAPAPGDLTTLAYNADLSSWKNQADVPVDISIENGALSLMVNGVLIFDNVALPAAYITEDVSNWKHCFSAQTGGDANRHALKNLKISAGQYEFGITTSSTNQPTKWQAGKEFDSLAPGTYYLWMRKDSTSNCQKMVQTIVLNNTNPIVDLGGDYTICEGDSVVLDAGNVTSTYVWNGTSVVTQTYAVNQSGAYVVQVTDTLGCTGLGSTIVTVNDVPNVGMLEVVYHPSGVTLFNVQNAQNGYAYAWDFGDGNTDSNTSGNISHIYDDKGVYTATVVVSNDCGDTTITNSVNITTTVGLTDENSEEALRIYPNPSSDFITIELGNTAKANVVIFDVNGKVVSDLGEINSTVKIDVNNWSKGVFFAHITDANKTEVVKLIVQ</sequence>
<dbReference type="NCBIfam" id="TIGR04183">
    <property type="entry name" value="Por_Secre_tail"/>
    <property type="match status" value="1"/>
</dbReference>
<organism evidence="4 5">
    <name type="scientific">Brumimicrobium glaciale</name>
    <dbReference type="NCBI Taxonomy" id="200475"/>
    <lineage>
        <taxon>Bacteria</taxon>
        <taxon>Pseudomonadati</taxon>
        <taxon>Bacteroidota</taxon>
        <taxon>Flavobacteriia</taxon>
        <taxon>Flavobacteriales</taxon>
        <taxon>Crocinitomicaceae</taxon>
        <taxon>Brumimicrobium</taxon>
    </lineage>
</organism>
<dbReference type="GO" id="GO:0004553">
    <property type="term" value="F:hydrolase activity, hydrolyzing O-glycosyl compounds"/>
    <property type="evidence" value="ECO:0007669"/>
    <property type="project" value="UniProtKB-ARBA"/>
</dbReference>
<dbReference type="SUPFAM" id="SSF49899">
    <property type="entry name" value="Concanavalin A-like lectins/glucanases"/>
    <property type="match status" value="1"/>
</dbReference>
<dbReference type="Proteomes" id="UP000293952">
    <property type="component" value="Unassembled WGS sequence"/>
</dbReference>
<dbReference type="RefSeq" id="WP_130093518.1">
    <property type="nucleotide sequence ID" value="NZ_SETE01000003.1"/>
</dbReference>
<dbReference type="EMBL" id="SETE01000003">
    <property type="protein sequence ID" value="RYM34077.1"/>
    <property type="molecule type" value="Genomic_DNA"/>
</dbReference>
<dbReference type="InterPro" id="IPR013783">
    <property type="entry name" value="Ig-like_fold"/>
</dbReference>
<reference evidence="4 5" key="1">
    <citation type="submission" date="2019-02" db="EMBL/GenBank/DDBJ databases">
        <title>Genome sequence of the sea-ice species Brumimicrobium glaciale.</title>
        <authorList>
            <person name="Bowman J.P."/>
        </authorList>
    </citation>
    <scope>NUCLEOTIDE SEQUENCE [LARGE SCALE GENOMIC DNA]</scope>
    <source>
        <strain evidence="4 5">IC156</strain>
    </source>
</reference>
<keyword evidence="1 2" id="KW-0732">Signal</keyword>
<name>A0A4Q4KMT1_9FLAO</name>
<evidence type="ECO:0000256" key="1">
    <source>
        <dbReference type="ARBA" id="ARBA00022729"/>
    </source>
</evidence>
<dbReference type="Pfam" id="PF18962">
    <property type="entry name" value="Por_Secre_tail"/>
    <property type="match status" value="1"/>
</dbReference>